<dbReference type="EMBL" id="GL877405">
    <property type="protein sequence ID" value="ELA48349.1"/>
    <property type="molecule type" value="Genomic_DNA"/>
</dbReference>
<evidence type="ECO:0000256" key="3">
    <source>
        <dbReference type="ARBA" id="ARBA00022691"/>
    </source>
</evidence>
<dbReference type="STRING" id="948595.L2GXJ0"/>
<protein>
    <recommendedName>
        <fullName evidence="8">tRNA (Uracil-5-)-methyltransferase</fullName>
    </recommendedName>
</protein>
<evidence type="ECO:0000313" key="7">
    <source>
        <dbReference type="Proteomes" id="UP000011081"/>
    </source>
</evidence>
<evidence type="ECO:0000313" key="6">
    <source>
        <dbReference type="EMBL" id="ELA48349.1"/>
    </source>
</evidence>
<dbReference type="GO" id="GO:0006396">
    <property type="term" value="P:RNA processing"/>
    <property type="evidence" value="ECO:0007669"/>
    <property type="project" value="InterPro"/>
</dbReference>
<keyword evidence="2 4" id="KW-0808">Transferase</keyword>
<dbReference type="GO" id="GO:0003723">
    <property type="term" value="F:RNA binding"/>
    <property type="evidence" value="ECO:0007669"/>
    <property type="project" value="TreeGrafter"/>
</dbReference>
<dbReference type="InterPro" id="IPR010280">
    <property type="entry name" value="U5_MeTrfase_fam"/>
</dbReference>
<dbReference type="AlphaFoldDB" id="L2GXJ0"/>
<dbReference type="Gene3D" id="3.40.50.150">
    <property type="entry name" value="Vaccinia Virus protein VP39"/>
    <property type="match status" value="2"/>
</dbReference>
<keyword evidence="7" id="KW-1185">Reference proteome</keyword>
<dbReference type="PROSITE" id="PS51687">
    <property type="entry name" value="SAM_MT_RNA_M5U"/>
    <property type="match status" value="1"/>
</dbReference>
<name>L2GXJ0_VAVCU</name>
<dbReference type="GO" id="GO:0008173">
    <property type="term" value="F:RNA methyltransferase activity"/>
    <property type="evidence" value="ECO:0007669"/>
    <property type="project" value="InterPro"/>
</dbReference>
<proteinExistence type="inferred from homology"/>
<feature type="compositionally biased region" description="Basic and acidic residues" evidence="5">
    <location>
        <begin position="554"/>
        <end position="565"/>
    </location>
</feature>
<feature type="binding site" evidence="4">
    <location>
        <position position="446"/>
    </location>
    <ligand>
        <name>S-adenosyl-L-methionine</name>
        <dbReference type="ChEBI" id="CHEBI:59789"/>
    </ligand>
</feature>
<comment type="similarity">
    <text evidence="4">Belongs to the class I-like SAM-binding methyltransferase superfamily. RNA M5U methyltransferase family.</text>
</comment>
<feature type="active site" description="Nucleophile" evidence="4">
    <location>
        <position position="658"/>
    </location>
</feature>
<dbReference type="GeneID" id="19878076"/>
<organism evidence="6 7">
    <name type="scientific">Vavraia culicis (isolate floridensis)</name>
    <name type="common">Microsporidian parasite</name>
    <dbReference type="NCBI Taxonomy" id="948595"/>
    <lineage>
        <taxon>Eukaryota</taxon>
        <taxon>Fungi</taxon>
        <taxon>Fungi incertae sedis</taxon>
        <taxon>Microsporidia</taxon>
        <taxon>Pleistophoridae</taxon>
        <taxon>Vavraia</taxon>
    </lineage>
</organism>
<evidence type="ECO:0000256" key="5">
    <source>
        <dbReference type="SAM" id="MobiDB-lite"/>
    </source>
</evidence>
<keyword evidence="3 4" id="KW-0949">S-adenosyl-L-methionine</keyword>
<dbReference type="OrthoDB" id="10250660at2759"/>
<dbReference type="RefSeq" id="XP_008073206.1">
    <property type="nucleotide sequence ID" value="XM_008075015.1"/>
</dbReference>
<reference evidence="7" key="1">
    <citation type="submission" date="2011-03" db="EMBL/GenBank/DDBJ databases">
        <title>The genome sequence of Vavraia culicis strain floridensis.</title>
        <authorList>
            <consortium name="The Broad Institute Genome Sequencing Platform"/>
            <person name="Cuomo C."/>
            <person name="Becnel J."/>
            <person name="Sanscrainte N."/>
            <person name="Young S.K."/>
            <person name="Zeng Q."/>
            <person name="Gargeya S."/>
            <person name="Fitzgerald M."/>
            <person name="Haas B."/>
            <person name="Abouelleil A."/>
            <person name="Alvarado L."/>
            <person name="Arachchi H.M."/>
            <person name="Berlin A."/>
            <person name="Chapman S.B."/>
            <person name="Gearin G."/>
            <person name="Goldberg J."/>
            <person name="Griggs A."/>
            <person name="Gujja S."/>
            <person name="Hansen M."/>
            <person name="Heiman D."/>
            <person name="Howarth C."/>
            <person name="Larimer J."/>
            <person name="Lui A."/>
            <person name="MacDonald P.J.P."/>
            <person name="McCowen C."/>
            <person name="Montmayeur A."/>
            <person name="Murphy C."/>
            <person name="Neiman D."/>
            <person name="Pearson M."/>
            <person name="Priest M."/>
            <person name="Roberts A."/>
            <person name="Saif S."/>
            <person name="Shea T."/>
            <person name="Sisk P."/>
            <person name="Stolte C."/>
            <person name="Sykes S."/>
            <person name="Wortman J."/>
            <person name="Nusbaum C."/>
            <person name="Birren B."/>
        </authorList>
    </citation>
    <scope>NUCLEOTIDE SEQUENCE [LARGE SCALE GENOMIC DNA]</scope>
    <source>
        <strain evidence="7">floridensis</strain>
    </source>
</reference>
<comment type="caution">
    <text evidence="4">Lacks conserved residue(s) required for the propagation of feature annotation.</text>
</comment>
<feature type="binding site" evidence="4">
    <location>
        <position position="630"/>
    </location>
    <ligand>
        <name>S-adenosyl-L-methionine</name>
        <dbReference type="ChEBI" id="CHEBI:59789"/>
    </ligand>
</feature>
<feature type="binding site" evidence="4">
    <location>
        <position position="494"/>
    </location>
    <ligand>
        <name>S-adenosyl-L-methionine</name>
        <dbReference type="ChEBI" id="CHEBI:59789"/>
    </ligand>
</feature>
<accession>L2GXJ0</accession>
<evidence type="ECO:0000256" key="1">
    <source>
        <dbReference type="ARBA" id="ARBA00022603"/>
    </source>
</evidence>
<dbReference type="SUPFAM" id="SSF53335">
    <property type="entry name" value="S-adenosyl-L-methionine-dependent methyltransferases"/>
    <property type="match status" value="1"/>
</dbReference>
<evidence type="ECO:0000256" key="4">
    <source>
        <dbReference type="PROSITE-ProRule" id="PRU01024"/>
    </source>
</evidence>
<feature type="region of interest" description="Disordered" evidence="5">
    <location>
        <begin position="546"/>
        <end position="571"/>
    </location>
</feature>
<evidence type="ECO:0008006" key="8">
    <source>
        <dbReference type="Google" id="ProtNLM"/>
    </source>
</evidence>
<dbReference type="InterPro" id="IPR029063">
    <property type="entry name" value="SAM-dependent_MTases_sf"/>
</dbReference>
<dbReference type="Proteomes" id="UP000011081">
    <property type="component" value="Unassembled WGS sequence"/>
</dbReference>
<sequence length="709" mass="79878">MLLLVKNIPRYASYRLLFDSITNDLGIGRKYLKLAFKPGKAVGYLRIRNKEELSEEIRGKDGQAYDAGNEHDHLLAEGVQDVCKVGDESESREDWAHKDANNALEDDNSNGVILTNKDNIQDMERSSVLVGNTENDSSNNKQINDVQSVVVERIGGCGNGQNDELDVKIFAFLCKKEIKIGKNVITLKQIEERQRKTRPSIIIEDIRDIVTPLWRHTKEIQRSMKLSNLNSFLEKNALPPAKELVSPVNTQRNNFEFVFGFNAEGRPRVGFRGQSFRDNKNLCYECTNVEFIGELRQQIDLVNEMVDKHGWMVYDREKGTGYLRMMKVRVVNGNEHLVLVDIDGSNERREEQVCSERRENAESSANQLDVSTERFFTLFKPCPDEHVLKLYEFLTGLPFANVSFAFNRTKFEGISPGPSFLVKGASHLFQHIHNLKFKISFFSFFQTNIEMLQAMIKRIKMEKKNNPYLIDLCCGSLVLGMMLCSDFEEVIGIENNPECVKDFGVNRNFNGVENCRIMGVDVNTVSISEIARRILEGKDENEVGGACDTGVNGKEVEKSNGKDENEMGGAVNGQDLADAIDIPSNGKKIANKSAVRMIDGSAGTTNSVAVHTTSIDETVSTEKNITVVLDPPRAGVNKRLIKKLRECTAVDELFYISCDYNQSIGNIKDLTRKESKAYKSGFTVVGTYAFDMFPGNNKVEVLYHLVRLE</sequence>
<dbReference type="PANTHER" id="PTHR45904">
    <property type="entry name" value="TRNA (URACIL-5-)-METHYLTRANSFERASE"/>
    <property type="match status" value="1"/>
</dbReference>
<dbReference type="InParanoid" id="L2GXJ0"/>
<dbReference type="GO" id="GO:0032259">
    <property type="term" value="P:methylation"/>
    <property type="evidence" value="ECO:0007669"/>
    <property type="project" value="UniProtKB-KW"/>
</dbReference>
<keyword evidence="1 4" id="KW-0489">Methyltransferase</keyword>
<dbReference type="OMA" id="DELFYIS"/>
<dbReference type="HOGENOM" id="CLU_024084_0_0_1"/>
<gene>
    <name evidence="6" type="ORF">VCUG_00185</name>
</gene>
<evidence type="ECO:0000256" key="2">
    <source>
        <dbReference type="ARBA" id="ARBA00022679"/>
    </source>
</evidence>
<dbReference type="VEuPathDB" id="MicrosporidiaDB:VCUG_00185"/>
<dbReference type="PANTHER" id="PTHR45904:SF2">
    <property type="entry name" value="TRNA (URACIL-5-)-METHYLTRANSFERASE HOMOLOG A"/>
    <property type="match status" value="1"/>
</dbReference>
<dbReference type="InterPro" id="IPR045850">
    <property type="entry name" value="TRM2_met"/>
</dbReference>
<dbReference type="Gene3D" id="2.40.50.1070">
    <property type="match status" value="1"/>
</dbReference>